<feature type="domain" description="Bicarbonate transporter-like transmembrane" evidence="8">
    <location>
        <begin position="285"/>
        <end position="620"/>
    </location>
</feature>
<evidence type="ECO:0000256" key="4">
    <source>
        <dbReference type="ARBA" id="ARBA00023136"/>
    </source>
</evidence>
<dbReference type="Gene3D" id="1.25.40.10">
    <property type="entry name" value="Tetratricopeptide repeat domain"/>
    <property type="match status" value="1"/>
</dbReference>
<name>A0A8J5XPQ3_DIALT</name>
<dbReference type="Gene3D" id="1.10.287.570">
    <property type="entry name" value="Helical hairpin bin"/>
    <property type="match status" value="1"/>
</dbReference>
<feature type="domain" description="Bicarbonate transporter-like transmembrane" evidence="8">
    <location>
        <begin position="107"/>
        <end position="282"/>
    </location>
</feature>
<dbReference type="InterPro" id="IPR028055">
    <property type="entry name" value="YidC/Oxa/ALB_C"/>
</dbReference>
<feature type="transmembrane region" description="Helical" evidence="7">
    <location>
        <begin position="223"/>
        <end position="244"/>
    </location>
</feature>
<dbReference type="InterPro" id="IPR003020">
    <property type="entry name" value="HCO3_transpt_euk"/>
</dbReference>
<dbReference type="InterPro" id="IPR011531">
    <property type="entry name" value="HCO3_transpt-like_TM_dom"/>
</dbReference>
<evidence type="ECO:0000259" key="8">
    <source>
        <dbReference type="Pfam" id="PF00955"/>
    </source>
</evidence>
<feature type="transmembrane region" description="Helical" evidence="7">
    <location>
        <begin position="166"/>
        <end position="187"/>
    </location>
</feature>
<feature type="transmembrane region" description="Helical" evidence="7">
    <location>
        <begin position="321"/>
        <end position="346"/>
    </location>
</feature>
<dbReference type="Pfam" id="PF02096">
    <property type="entry name" value="60KD_IMP"/>
    <property type="match status" value="1"/>
</dbReference>
<feature type="transmembrane region" description="Helical" evidence="7">
    <location>
        <begin position="384"/>
        <end position="405"/>
    </location>
</feature>
<dbReference type="GO" id="GO:0005886">
    <property type="term" value="C:plasma membrane"/>
    <property type="evidence" value="ECO:0007669"/>
    <property type="project" value="TreeGrafter"/>
</dbReference>
<evidence type="ECO:0000313" key="10">
    <source>
        <dbReference type="EMBL" id="KAG8469228.1"/>
    </source>
</evidence>
<evidence type="ECO:0000256" key="3">
    <source>
        <dbReference type="ARBA" id="ARBA00022989"/>
    </source>
</evidence>
<evidence type="ECO:0000313" key="11">
    <source>
        <dbReference type="Proteomes" id="UP000751190"/>
    </source>
</evidence>
<evidence type="ECO:0000256" key="2">
    <source>
        <dbReference type="ARBA" id="ARBA00022692"/>
    </source>
</evidence>
<evidence type="ECO:0000256" key="1">
    <source>
        <dbReference type="ARBA" id="ARBA00004141"/>
    </source>
</evidence>
<dbReference type="CDD" id="cd20069">
    <property type="entry name" value="5TM_Oxa1-like"/>
    <property type="match status" value="1"/>
</dbReference>
<dbReference type="InterPro" id="IPR011990">
    <property type="entry name" value="TPR-like_helical_dom_sf"/>
</dbReference>
<dbReference type="SUPFAM" id="SSF48452">
    <property type="entry name" value="TPR-like"/>
    <property type="match status" value="1"/>
</dbReference>
<keyword evidence="3 7" id="KW-1133">Transmembrane helix</keyword>
<dbReference type="OrthoDB" id="1735926at2759"/>
<keyword evidence="4 7" id="KW-0472">Membrane</keyword>
<dbReference type="GO" id="GO:0006820">
    <property type="term" value="P:monoatomic anion transport"/>
    <property type="evidence" value="ECO:0007669"/>
    <property type="project" value="InterPro"/>
</dbReference>
<feature type="domain" description="Membrane insertase YidC/Oxa/ALB C-terminal" evidence="9">
    <location>
        <begin position="977"/>
        <end position="1216"/>
    </location>
</feature>
<dbReference type="GO" id="GO:0050801">
    <property type="term" value="P:monoatomic ion homeostasis"/>
    <property type="evidence" value="ECO:0007669"/>
    <property type="project" value="TreeGrafter"/>
</dbReference>
<evidence type="ECO:0000256" key="6">
    <source>
        <dbReference type="SAM" id="MobiDB-lite"/>
    </source>
</evidence>
<evidence type="ECO:0000256" key="7">
    <source>
        <dbReference type="SAM" id="Phobius"/>
    </source>
</evidence>
<evidence type="ECO:0008006" key="12">
    <source>
        <dbReference type="Google" id="ProtNLM"/>
    </source>
</evidence>
<feature type="transmembrane region" description="Helical" evidence="7">
    <location>
        <begin position="426"/>
        <end position="447"/>
    </location>
</feature>
<keyword evidence="2 5" id="KW-0812">Transmembrane</keyword>
<evidence type="ECO:0000256" key="5">
    <source>
        <dbReference type="RuleBase" id="RU003945"/>
    </source>
</evidence>
<accession>A0A8J5XPQ3</accession>
<feature type="transmembrane region" description="Helical" evidence="7">
    <location>
        <begin position="137"/>
        <end position="160"/>
    </location>
</feature>
<protein>
    <recommendedName>
        <fullName evidence="12">Anion exchange protein</fullName>
    </recommendedName>
</protein>
<evidence type="ECO:0000259" key="9">
    <source>
        <dbReference type="Pfam" id="PF02096"/>
    </source>
</evidence>
<sequence length="1433" mass="153046">MSAATPVAPKSPADGPSRRVAPNAILPAITQETVQRVPPTSQSRREFSIKGLPLDHAAARDTEDDVEAVKQPAEEVTTMDLAVGAADLGGAMAHDGLPPPLQYSGKPFRALWIDLKRKSRDYRTDWTDAFLPENLSIVMSATLFIFFACLAPALAFGAIYDAMSRGQIGITETLMATGITGIINAFLSGQALTIQGPTGPELAFLSMLFSLCATFNIEFLPAKFWAGLWTSLMTIAYTLLEWCCFINKVTRFTEEIFSAMISLIEIVAGSTNVVRIFLNTKMSIAAKLYSVIIVALTYVMAVKFRELRSSDWLTAAWRKQLANYGVSITIISLTIISSLVTPVFGITDVTYLNVPDTIAPTWTDPSTGARRAWFVKAGGYARPFPVWAIFFMIVPAIGGCLLGYLDQNLTEVLVNRKDRMFKKLPAYHLSNMVVGCLLYPICALLGLPACHPATVRSLAHVMALTSTEVVPLPDGKGNTVRITGVAEQRVTHLLIHILIFVALAAGPVLKFVPQPIIIGIFLFLGISSIRGNQLFDRAFVLLTCERERWPGYYYVQDVDRREMTRFTILQLVITAVLVAISRVSQIAIAFPFLTAICIPFRVYIVPRMFDAKALEILDNRRGGTHNAVTVPAPSCDDAAFLYEVAIRANHRTVRARAHAPSASKSAAKEEAAARVLADSFAADLDALGACARARTVQWLAWILVKKRRVIARRRGHRDSVVCATTATEWGQPVPDELTPKLVERLLDQLDELPDESRVVYRGKRLDRCELAPDELTPKLVERLLDQLLEFVVKDADGLSTKRPADGVVDATLRAFLEEHGKLVFDAAGVQCERGAAVGSSAQPLAQPGQWRQCGRAQRAPRQQLAAPAPLVEDGVTDVVVRALKAHVVELEAQIAHLSAVEQFRSAFLQHARARSAHAAAPAAFVGAAARAAPSLGSAASAAEGSATAAAAGADWWSPLGAVQSALIAAHDASGLPWWATIVAGTLAMRVAVLPAALYQQRQHARFAQLRPLLRAVGESCAHIDSRPRRQAAALAGMWRVCVQNGVHPLSLFAGALVQLPVFLTCVFSVRQLLTSARGAHTLGGGSAAAVSDAHEAVGAASGVAGATVDGGLADGGVLWFADLTAADPTAMLPLLTVGCFLLTTEATHARASGSAIGDRGAPTASPPARGVPLWLDYMRKRLQDVGVVALPAVATLPSGIFMYWLPNNLISLAQGAALRSEWARTHPLLAPPPPDRLRASAAGGGLRESARAAQMEQASALEARGEVQAAAETYRSLIREEPADARAVLALTRLLGFSASAEAHAMAVAVLRPLVAMRPDERRAALALAGALDRVGESVEAEAVLRALLDRGPHDVQARIAYAAMLARGAPAEDFAAAAGTGAVASRARGAVAELARAARDARAAGDEGAASWCEREIARLEQRVAGPGASGA</sequence>
<feature type="transmembrane region" description="Helical" evidence="7">
    <location>
        <begin position="284"/>
        <end position="301"/>
    </location>
</feature>
<dbReference type="Proteomes" id="UP000751190">
    <property type="component" value="Unassembled WGS sequence"/>
</dbReference>
<feature type="transmembrane region" description="Helical" evidence="7">
    <location>
        <begin position="256"/>
        <end position="278"/>
    </location>
</feature>
<gene>
    <name evidence="10" type="ORF">KFE25_007746</name>
</gene>
<dbReference type="EMBL" id="JAGTXO010000003">
    <property type="protein sequence ID" value="KAG8469228.1"/>
    <property type="molecule type" value="Genomic_DNA"/>
</dbReference>
<comment type="subcellular location">
    <subcellularLocation>
        <location evidence="1 5">Membrane</location>
        <topology evidence="1 5">Multi-pass membrane protein</topology>
    </subcellularLocation>
</comment>
<reference evidence="10" key="1">
    <citation type="submission" date="2021-05" db="EMBL/GenBank/DDBJ databases">
        <title>The genome of the haptophyte Pavlova lutheri (Diacronema luteri, Pavlovales) - a model for lipid biosynthesis in eukaryotic algae.</title>
        <authorList>
            <person name="Hulatt C.J."/>
            <person name="Posewitz M.C."/>
        </authorList>
    </citation>
    <scope>NUCLEOTIDE SEQUENCE</scope>
    <source>
        <strain evidence="10">NIVA-4/92</strain>
    </source>
</reference>
<feature type="transmembrane region" description="Helical" evidence="7">
    <location>
        <begin position="493"/>
        <end position="524"/>
    </location>
</feature>
<feature type="transmembrane region" description="Helical" evidence="7">
    <location>
        <begin position="563"/>
        <end position="580"/>
    </location>
</feature>
<keyword evidence="11" id="KW-1185">Reference proteome</keyword>
<comment type="similarity">
    <text evidence="5">Belongs to the OXA1/ALB3/YidC family.</text>
</comment>
<proteinExistence type="inferred from homology"/>
<dbReference type="Pfam" id="PF00955">
    <property type="entry name" value="HCO3_cotransp"/>
    <property type="match status" value="2"/>
</dbReference>
<feature type="region of interest" description="Disordered" evidence="6">
    <location>
        <begin position="1"/>
        <end position="22"/>
    </location>
</feature>
<dbReference type="GO" id="GO:0005452">
    <property type="term" value="F:solute:inorganic anion antiporter activity"/>
    <property type="evidence" value="ECO:0007669"/>
    <property type="project" value="InterPro"/>
</dbReference>
<comment type="caution">
    <text evidence="10">The sequence shown here is derived from an EMBL/GenBank/DDBJ whole genome shotgun (WGS) entry which is preliminary data.</text>
</comment>
<organism evidence="10 11">
    <name type="scientific">Diacronema lutheri</name>
    <name type="common">Unicellular marine alga</name>
    <name type="synonym">Monochrysis lutheri</name>
    <dbReference type="NCBI Taxonomy" id="2081491"/>
    <lineage>
        <taxon>Eukaryota</taxon>
        <taxon>Haptista</taxon>
        <taxon>Haptophyta</taxon>
        <taxon>Pavlovophyceae</taxon>
        <taxon>Pavlovales</taxon>
        <taxon>Pavlovaceae</taxon>
        <taxon>Diacronema</taxon>
    </lineage>
</organism>
<dbReference type="PANTHER" id="PTHR11453">
    <property type="entry name" value="ANION EXCHANGE PROTEIN"/>
    <property type="match status" value="1"/>
</dbReference>
<dbReference type="PANTHER" id="PTHR11453:SF127">
    <property type="entry name" value="SOLUTE CARRIER FAMILY 4 MEMBER 11"/>
    <property type="match status" value="1"/>
</dbReference>